<gene>
    <name evidence="2" type="ORF">GCM10017781_40420</name>
    <name evidence="3" type="ORF">HNQ07_004265</name>
</gene>
<comment type="caution">
    <text evidence="3">The sequence shown here is derived from an EMBL/GenBank/DDBJ whole genome shotgun (WGS) entry which is preliminary data.</text>
</comment>
<reference evidence="5" key="2">
    <citation type="journal article" date="2019" name="Int. J. Syst. Evol. Microbiol.">
        <title>The Global Catalogue of Microorganisms (GCM) 10K type strain sequencing project: providing services to taxonomists for standard genome sequencing and annotation.</title>
        <authorList>
            <consortium name="The Broad Institute Genomics Platform"/>
            <consortium name="The Broad Institute Genome Sequencing Center for Infectious Disease"/>
            <person name="Wu L."/>
            <person name="Ma J."/>
        </authorList>
    </citation>
    <scope>NUCLEOTIDE SEQUENCE [LARGE SCALE GENOMIC DNA]</scope>
    <source>
        <strain evidence="5">CGMCC 1.18437</strain>
    </source>
</reference>
<evidence type="ECO:0000313" key="3">
    <source>
        <dbReference type="EMBL" id="MBB5378758.1"/>
    </source>
</evidence>
<dbReference type="AlphaFoldDB" id="A0A7W8KK90"/>
<dbReference type="Proteomes" id="UP000619376">
    <property type="component" value="Unassembled WGS sequence"/>
</dbReference>
<evidence type="ECO:0000313" key="4">
    <source>
        <dbReference type="Proteomes" id="UP000539473"/>
    </source>
</evidence>
<dbReference type="EMBL" id="JACHFK010000015">
    <property type="protein sequence ID" value="MBB5378758.1"/>
    <property type="molecule type" value="Genomic_DNA"/>
</dbReference>
<name>A0A7W8KK90_9DEIO</name>
<proteinExistence type="predicted"/>
<evidence type="ECO:0000313" key="5">
    <source>
        <dbReference type="Proteomes" id="UP000619376"/>
    </source>
</evidence>
<keyword evidence="5" id="KW-1185">Reference proteome</keyword>
<dbReference type="Proteomes" id="UP000539473">
    <property type="component" value="Unassembled WGS sequence"/>
</dbReference>
<reference evidence="2" key="4">
    <citation type="submission" date="2024-05" db="EMBL/GenBank/DDBJ databases">
        <authorList>
            <person name="Sun Q."/>
            <person name="Zhou Y."/>
        </authorList>
    </citation>
    <scope>NUCLEOTIDE SEQUENCE</scope>
    <source>
        <strain evidence="2">CGMCC 1.18437</strain>
    </source>
</reference>
<feature type="domain" description="Tn3 transposase DDE" evidence="1">
    <location>
        <begin position="2"/>
        <end position="42"/>
    </location>
</feature>
<dbReference type="InterPro" id="IPR002513">
    <property type="entry name" value="Tn3_Tnp_DDE_dom"/>
</dbReference>
<protein>
    <submittedName>
        <fullName evidence="3">TnpA family transposase</fullName>
    </submittedName>
</protein>
<reference evidence="3 4" key="3">
    <citation type="submission" date="2020-08" db="EMBL/GenBank/DDBJ databases">
        <title>Genomic Encyclopedia of Type Strains, Phase IV (KMG-IV): sequencing the most valuable type-strain genomes for metagenomic binning, comparative biology and taxonomic classification.</title>
        <authorList>
            <person name="Goeker M."/>
        </authorList>
    </citation>
    <scope>NUCLEOTIDE SEQUENCE [LARGE SCALE GENOMIC DNA]</scope>
    <source>
        <strain evidence="3 4">DSM 27521</strain>
    </source>
</reference>
<reference evidence="2" key="1">
    <citation type="journal article" date="2014" name="Int. J. Syst. Evol. Microbiol.">
        <title>Complete genome of a new Firmicutes species belonging to the dominant human colonic microbiota ('Ruminococcus bicirculans') reveals two chromosomes and a selective capacity to utilize plant glucans.</title>
        <authorList>
            <consortium name="NISC Comparative Sequencing Program"/>
            <person name="Wegmann U."/>
            <person name="Louis P."/>
            <person name="Goesmann A."/>
            <person name="Henrissat B."/>
            <person name="Duncan S.H."/>
            <person name="Flint H.J."/>
        </authorList>
    </citation>
    <scope>NUCLEOTIDE SEQUENCE</scope>
    <source>
        <strain evidence="2">CGMCC 1.18437</strain>
    </source>
</reference>
<organism evidence="3 4">
    <name type="scientific">Deinococcus metalli</name>
    <dbReference type="NCBI Taxonomy" id="1141878"/>
    <lineage>
        <taxon>Bacteria</taxon>
        <taxon>Thermotogati</taxon>
        <taxon>Deinococcota</taxon>
        <taxon>Deinococci</taxon>
        <taxon>Deinococcales</taxon>
        <taxon>Deinococcaceae</taxon>
        <taxon>Deinococcus</taxon>
    </lineage>
</organism>
<evidence type="ECO:0000313" key="2">
    <source>
        <dbReference type="EMBL" id="GHF60194.1"/>
    </source>
</evidence>
<dbReference type="EMBL" id="BNAJ01000014">
    <property type="protein sequence ID" value="GHF60194.1"/>
    <property type="molecule type" value="Genomic_DNA"/>
</dbReference>
<dbReference type="GO" id="GO:0006313">
    <property type="term" value="P:DNA transposition"/>
    <property type="evidence" value="ECO:0007669"/>
    <property type="project" value="InterPro"/>
</dbReference>
<evidence type="ECO:0000259" key="1">
    <source>
        <dbReference type="Pfam" id="PF01526"/>
    </source>
</evidence>
<dbReference type="GO" id="GO:0004803">
    <property type="term" value="F:transposase activity"/>
    <property type="evidence" value="ECO:0007669"/>
    <property type="project" value="InterPro"/>
</dbReference>
<sequence>MLNDLSRHVINERLIAEHWEDMLRLAGSLKLGQVKAMAVMRTV</sequence>
<dbReference type="Pfam" id="PF01526">
    <property type="entry name" value="DDE_Tnp_Tn3"/>
    <property type="match status" value="1"/>
</dbReference>
<accession>A0A7W8KK90</accession>